<proteinExistence type="predicted"/>
<evidence type="ECO:0000313" key="3">
    <source>
        <dbReference type="EMBL" id="BBF82402.1"/>
    </source>
</evidence>
<dbReference type="PANTHER" id="PTHR11102:SF160">
    <property type="entry name" value="ERAD-ASSOCIATED E3 UBIQUITIN-PROTEIN LIGASE COMPONENT HRD3"/>
    <property type="match status" value="1"/>
</dbReference>
<sequence length="255" mass="29150">MTNLTDIRNPKPKLWVRWVQVLAFVVPLVIAGLWMWQENERWRGVKIYKTAFDYELAYAEIGVLKSQVYVAQAYDNGFQVEKDPVKAVEWYKKAAAQSHAEAQYQLGRHYLSGEGIAKDEKEAFVWVQRSAFKDYPQGLLLTGQMLCEGRGVEANCTRGIDLIRKAAEAGLPEAQSEWARRLEAGEGVSKDLTEAYVFYALAHEGRTWQQNPPPVSADLQRLTPLMTKAQLSEAETRFTERRPERVRPGQNQVKF</sequence>
<dbReference type="SMART" id="SM00671">
    <property type="entry name" value="SEL1"/>
    <property type="match status" value="4"/>
</dbReference>
<dbReference type="InterPro" id="IPR050767">
    <property type="entry name" value="Sel1_AlgK"/>
</dbReference>
<dbReference type="InterPro" id="IPR006597">
    <property type="entry name" value="Sel1-like"/>
</dbReference>
<dbReference type="Gene3D" id="1.25.40.10">
    <property type="entry name" value="Tetratricopeptide repeat domain"/>
    <property type="match status" value="1"/>
</dbReference>
<dbReference type="AlphaFoldDB" id="A0A3G9G4X5"/>
<dbReference type="Proteomes" id="UP000278756">
    <property type="component" value="Chromosome 2"/>
</dbReference>
<evidence type="ECO:0000256" key="2">
    <source>
        <dbReference type="SAM" id="Phobius"/>
    </source>
</evidence>
<feature type="region of interest" description="Disordered" evidence="1">
    <location>
        <begin position="232"/>
        <end position="255"/>
    </location>
</feature>
<protein>
    <recommendedName>
        <fullName evidence="5">Sel1 domain protein repeat-containing protein</fullName>
    </recommendedName>
</protein>
<keyword evidence="2" id="KW-1133">Transmembrane helix</keyword>
<evidence type="ECO:0000313" key="4">
    <source>
        <dbReference type="Proteomes" id="UP000278756"/>
    </source>
</evidence>
<reference evidence="4" key="1">
    <citation type="journal article" date="2017" name="Biotechnol. Biofuels">
        <title>Evaluation of environmental bacterial communities as a factor affecting the growth of duckweed Lemna minor.</title>
        <authorList>
            <person name="Ishizawa H."/>
            <person name="Kuroda M."/>
            <person name="Morikawa M."/>
            <person name="Ike M."/>
        </authorList>
    </citation>
    <scope>NUCLEOTIDE SEQUENCE [LARGE SCALE GENOMIC DNA]</scope>
    <source>
        <strain evidence="4">M6</strain>
    </source>
</reference>
<organism evidence="3 4">
    <name type="scientific">Asticcacaulis excentricus</name>
    <dbReference type="NCBI Taxonomy" id="78587"/>
    <lineage>
        <taxon>Bacteria</taxon>
        <taxon>Pseudomonadati</taxon>
        <taxon>Pseudomonadota</taxon>
        <taxon>Alphaproteobacteria</taxon>
        <taxon>Caulobacterales</taxon>
        <taxon>Caulobacteraceae</taxon>
        <taxon>Asticcacaulis</taxon>
    </lineage>
</organism>
<dbReference type="Pfam" id="PF08238">
    <property type="entry name" value="Sel1"/>
    <property type="match status" value="4"/>
</dbReference>
<keyword evidence="2" id="KW-0472">Membrane</keyword>
<reference evidence="4" key="2">
    <citation type="journal article" date="2017" name="Plant Physiol. Biochem.">
        <title>Differential oxidative and antioxidative response of duckweed Lemna minor toward plant growth promoting/inhibiting bacteria.</title>
        <authorList>
            <person name="Ishizawa H."/>
            <person name="Kuroda M."/>
            <person name="Morikawa M."/>
            <person name="Ike M."/>
        </authorList>
    </citation>
    <scope>NUCLEOTIDE SEQUENCE [LARGE SCALE GENOMIC DNA]</scope>
    <source>
        <strain evidence="4">M6</strain>
    </source>
</reference>
<feature type="transmembrane region" description="Helical" evidence="2">
    <location>
        <begin position="15"/>
        <end position="36"/>
    </location>
</feature>
<gene>
    <name evidence="3" type="ORF">EM6_3039</name>
</gene>
<keyword evidence="2" id="KW-0812">Transmembrane</keyword>
<dbReference type="EMBL" id="AP018828">
    <property type="protein sequence ID" value="BBF82402.1"/>
    <property type="molecule type" value="Genomic_DNA"/>
</dbReference>
<dbReference type="InterPro" id="IPR011990">
    <property type="entry name" value="TPR-like_helical_dom_sf"/>
</dbReference>
<dbReference type="OrthoDB" id="7170615at2"/>
<evidence type="ECO:0008006" key="5">
    <source>
        <dbReference type="Google" id="ProtNLM"/>
    </source>
</evidence>
<feature type="compositionally biased region" description="Basic and acidic residues" evidence="1">
    <location>
        <begin position="234"/>
        <end position="247"/>
    </location>
</feature>
<dbReference type="RefSeq" id="WP_126423991.1">
    <property type="nucleotide sequence ID" value="NZ_AP018828.1"/>
</dbReference>
<dbReference type="SUPFAM" id="SSF81901">
    <property type="entry name" value="HCP-like"/>
    <property type="match status" value="1"/>
</dbReference>
<accession>A0A3G9G4X5</accession>
<dbReference type="PANTHER" id="PTHR11102">
    <property type="entry name" value="SEL-1-LIKE PROTEIN"/>
    <property type="match status" value="1"/>
</dbReference>
<evidence type="ECO:0000256" key="1">
    <source>
        <dbReference type="SAM" id="MobiDB-lite"/>
    </source>
</evidence>
<name>A0A3G9G4X5_9CAUL</name>